<dbReference type="GO" id="GO:0004673">
    <property type="term" value="F:protein histidine kinase activity"/>
    <property type="evidence" value="ECO:0007669"/>
    <property type="project" value="UniProtKB-EC"/>
</dbReference>
<dbReference type="PANTHER" id="PTHR43547:SF10">
    <property type="entry name" value="SENSOR HISTIDINE KINASE DCUS"/>
    <property type="match status" value="1"/>
</dbReference>
<evidence type="ECO:0000256" key="3">
    <source>
        <dbReference type="ARBA" id="ARBA00012438"/>
    </source>
</evidence>
<sequence length="536" mass="59295">MLRQRWKLHTMITFLVCLVVLVSLLVTDLLISTTINDQLEESLEEKAKVISKTVAKSRIVKNGLQNEEHAREIQEYSTDIRKATNVLFIVVFDMNGIRKSHPNPERIGEKFVGGDEKSVLEGKEYISVSEGTLGKSLRAFAPVYDENHKQIGAVAVGISLEKVDEAIDLGHENIIIGSIIGILVGIVGAYIVARYIKKILFGLEPLAIAKILEERNTMLQSVHEGVIAVDQDSTITLVNKSAIRMFKRAGLSGNPIGMRVEDYIPTFEIESVLRTGKPELDKEQSINGISILVNRVPLIVNKQVVGAISTFRDKTEMNQLAEQLTGVRTYAEALRAQSHEFMNKLHVILGMVRMGYKDELTDFIHTLVDHRNHEVGHVTKNIKDPALAGFIMGKLSYGREENVDLSIVTKSVIPEPKHSETTHEVITVLGNLMDNAIEAVAQSNRKAIEVTLTYSQQHLFINVSDSGPGLSKEMVDHVFEKGFSTKGPNRGYGLYLVRKSIEKLGGEITIQLKPSNGISINVGVPFETQTGGEGDD</sequence>
<reference evidence="16 17" key="1">
    <citation type="submission" date="2021-01" db="EMBL/GenBank/DDBJ databases">
        <title>Genomic Encyclopedia of Type Strains, Phase IV (KMG-IV): sequencing the most valuable type-strain genomes for metagenomic binning, comparative biology and taxonomic classification.</title>
        <authorList>
            <person name="Goeker M."/>
        </authorList>
    </citation>
    <scope>NUCLEOTIDE SEQUENCE [LARGE SCALE GENOMIC DNA]</scope>
    <source>
        <strain evidence="16 17">DSM 24834</strain>
    </source>
</reference>
<keyword evidence="13 14" id="KW-0472">Membrane</keyword>
<feature type="transmembrane region" description="Helical" evidence="14">
    <location>
        <begin position="174"/>
        <end position="193"/>
    </location>
</feature>
<dbReference type="InterPro" id="IPR039506">
    <property type="entry name" value="SPOB_a"/>
</dbReference>
<accession>A0ABS2NHE7</accession>
<protein>
    <recommendedName>
        <fullName evidence="3">histidine kinase</fullName>
        <ecNumber evidence="3">2.7.13.3</ecNumber>
    </recommendedName>
</protein>
<keyword evidence="7 14" id="KW-0812">Transmembrane</keyword>
<evidence type="ECO:0000256" key="13">
    <source>
        <dbReference type="ARBA" id="ARBA00023136"/>
    </source>
</evidence>
<dbReference type="EMBL" id="JAFBDZ010000004">
    <property type="protein sequence ID" value="MBM7587278.1"/>
    <property type="molecule type" value="Genomic_DNA"/>
</dbReference>
<organism evidence="16 17">
    <name type="scientific">Rossellomorea pakistanensis</name>
    <dbReference type="NCBI Taxonomy" id="992288"/>
    <lineage>
        <taxon>Bacteria</taxon>
        <taxon>Bacillati</taxon>
        <taxon>Bacillota</taxon>
        <taxon>Bacilli</taxon>
        <taxon>Bacillales</taxon>
        <taxon>Bacillaceae</taxon>
        <taxon>Rossellomorea</taxon>
    </lineage>
</organism>
<comment type="caution">
    <text evidence="16">The sequence shown here is derived from an EMBL/GenBank/DDBJ whole genome shotgun (WGS) entry which is preliminary data.</text>
</comment>
<dbReference type="Pfam" id="PF00989">
    <property type="entry name" value="PAS"/>
    <property type="match status" value="1"/>
</dbReference>
<dbReference type="InterPro" id="IPR000014">
    <property type="entry name" value="PAS"/>
</dbReference>
<evidence type="ECO:0000259" key="15">
    <source>
        <dbReference type="PROSITE" id="PS50109"/>
    </source>
</evidence>
<dbReference type="PANTHER" id="PTHR43547">
    <property type="entry name" value="TWO-COMPONENT HISTIDINE KINASE"/>
    <property type="match status" value="1"/>
</dbReference>
<evidence type="ECO:0000256" key="4">
    <source>
        <dbReference type="ARBA" id="ARBA00022475"/>
    </source>
</evidence>
<evidence type="ECO:0000256" key="5">
    <source>
        <dbReference type="ARBA" id="ARBA00022553"/>
    </source>
</evidence>
<dbReference type="NCBIfam" id="NF008298">
    <property type="entry name" value="PRK11086.1"/>
    <property type="match status" value="1"/>
</dbReference>
<evidence type="ECO:0000313" key="16">
    <source>
        <dbReference type="EMBL" id="MBM7587278.1"/>
    </source>
</evidence>
<dbReference type="SUPFAM" id="SSF103190">
    <property type="entry name" value="Sensory domain-like"/>
    <property type="match status" value="1"/>
</dbReference>
<dbReference type="EC" id="2.7.13.3" evidence="3"/>
<keyword evidence="4" id="KW-1003">Cell membrane</keyword>
<dbReference type="Gene3D" id="3.30.450.20">
    <property type="entry name" value="PAS domain"/>
    <property type="match status" value="2"/>
</dbReference>
<dbReference type="InterPro" id="IPR005467">
    <property type="entry name" value="His_kinase_dom"/>
</dbReference>
<dbReference type="Gene3D" id="1.10.287.130">
    <property type="match status" value="1"/>
</dbReference>
<dbReference type="PRINTS" id="PR00344">
    <property type="entry name" value="BCTRLSENSOR"/>
</dbReference>
<dbReference type="InterPro" id="IPR036890">
    <property type="entry name" value="HATPase_C_sf"/>
</dbReference>
<evidence type="ECO:0000256" key="1">
    <source>
        <dbReference type="ARBA" id="ARBA00000085"/>
    </source>
</evidence>
<evidence type="ECO:0000256" key="2">
    <source>
        <dbReference type="ARBA" id="ARBA00004651"/>
    </source>
</evidence>
<dbReference type="InterPro" id="IPR029151">
    <property type="entry name" value="Sensor-like_sf"/>
</dbReference>
<evidence type="ECO:0000256" key="11">
    <source>
        <dbReference type="ARBA" id="ARBA00022989"/>
    </source>
</evidence>
<comment type="subcellular location">
    <subcellularLocation>
        <location evidence="2">Cell membrane</location>
        <topology evidence="2">Multi-pass membrane protein</topology>
    </subcellularLocation>
</comment>
<keyword evidence="12" id="KW-0902">Two-component regulatory system</keyword>
<gene>
    <name evidence="16" type="ORF">JOC86_003851</name>
</gene>
<evidence type="ECO:0000256" key="9">
    <source>
        <dbReference type="ARBA" id="ARBA00022777"/>
    </source>
</evidence>
<dbReference type="PROSITE" id="PS50109">
    <property type="entry name" value="HIS_KIN"/>
    <property type="match status" value="1"/>
</dbReference>
<keyword evidence="5" id="KW-0597">Phosphoprotein</keyword>
<dbReference type="RefSeq" id="WP_205174472.1">
    <property type="nucleotide sequence ID" value="NZ_JAFBDZ010000004.1"/>
</dbReference>
<dbReference type="InterPro" id="IPR016120">
    <property type="entry name" value="Sig_transdc_His_kin_SpoOB"/>
</dbReference>
<keyword evidence="17" id="KW-1185">Reference proteome</keyword>
<dbReference type="Pfam" id="PF14689">
    <property type="entry name" value="SPOB_a"/>
    <property type="match status" value="1"/>
</dbReference>
<evidence type="ECO:0000256" key="7">
    <source>
        <dbReference type="ARBA" id="ARBA00022692"/>
    </source>
</evidence>
<name>A0ABS2NHE7_9BACI</name>
<proteinExistence type="predicted"/>
<dbReference type="SMART" id="SM00387">
    <property type="entry name" value="HATPase_c"/>
    <property type="match status" value="1"/>
</dbReference>
<dbReference type="SMART" id="SM00091">
    <property type="entry name" value="PAS"/>
    <property type="match status" value="1"/>
</dbReference>
<dbReference type="Pfam" id="PF02518">
    <property type="entry name" value="HATPase_c"/>
    <property type="match status" value="1"/>
</dbReference>
<keyword evidence="8" id="KW-0547">Nucleotide-binding</keyword>
<feature type="domain" description="Histidine kinase" evidence="15">
    <location>
        <begin position="428"/>
        <end position="528"/>
    </location>
</feature>
<dbReference type="SUPFAM" id="SSF55890">
    <property type="entry name" value="Sporulation response regulatory protein Spo0B"/>
    <property type="match status" value="1"/>
</dbReference>
<evidence type="ECO:0000256" key="14">
    <source>
        <dbReference type="SAM" id="Phobius"/>
    </source>
</evidence>
<keyword evidence="6 16" id="KW-0808">Transferase</keyword>
<dbReference type="InterPro" id="IPR004358">
    <property type="entry name" value="Sig_transdc_His_kin-like_C"/>
</dbReference>
<evidence type="ECO:0000256" key="6">
    <source>
        <dbReference type="ARBA" id="ARBA00022679"/>
    </source>
</evidence>
<dbReference type="InterPro" id="IPR003594">
    <property type="entry name" value="HATPase_dom"/>
</dbReference>
<dbReference type="Gene3D" id="3.30.565.10">
    <property type="entry name" value="Histidine kinase-like ATPase, C-terminal domain"/>
    <property type="match status" value="1"/>
</dbReference>
<dbReference type="InterPro" id="IPR013767">
    <property type="entry name" value="PAS_fold"/>
</dbReference>
<feature type="transmembrane region" description="Helical" evidence="14">
    <location>
        <begin position="12"/>
        <end position="35"/>
    </location>
</feature>
<keyword evidence="10" id="KW-0067">ATP-binding</keyword>
<evidence type="ECO:0000313" key="17">
    <source>
        <dbReference type="Proteomes" id="UP001646157"/>
    </source>
</evidence>
<keyword evidence="11 14" id="KW-1133">Transmembrane helix</keyword>
<dbReference type="InterPro" id="IPR033463">
    <property type="entry name" value="sCache_3"/>
</dbReference>
<dbReference type="SUPFAM" id="SSF55785">
    <property type="entry name" value="PYP-like sensor domain (PAS domain)"/>
    <property type="match status" value="1"/>
</dbReference>
<evidence type="ECO:0000256" key="8">
    <source>
        <dbReference type="ARBA" id="ARBA00022741"/>
    </source>
</evidence>
<dbReference type="SUPFAM" id="SSF55874">
    <property type="entry name" value="ATPase domain of HSP90 chaperone/DNA topoisomerase II/histidine kinase"/>
    <property type="match status" value="1"/>
</dbReference>
<comment type="catalytic activity">
    <reaction evidence="1">
        <text>ATP + protein L-histidine = ADP + protein N-phospho-L-histidine.</text>
        <dbReference type="EC" id="2.7.13.3"/>
    </reaction>
</comment>
<keyword evidence="9 16" id="KW-0418">Kinase</keyword>
<evidence type="ECO:0000256" key="10">
    <source>
        <dbReference type="ARBA" id="ARBA00022840"/>
    </source>
</evidence>
<dbReference type="InterPro" id="IPR035965">
    <property type="entry name" value="PAS-like_dom_sf"/>
</dbReference>
<dbReference type="Proteomes" id="UP001646157">
    <property type="component" value="Unassembled WGS sequence"/>
</dbReference>
<dbReference type="Pfam" id="PF17203">
    <property type="entry name" value="sCache_3_2"/>
    <property type="match status" value="1"/>
</dbReference>
<evidence type="ECO:0000256" key="12">
    <source>
        <dbReference type="ARBA" id="ARBA00023012"/>
    </source>
</evidence>